<reference evidence="15" key="1">
    <citation type="submission" date="2019-03" db="EMBL/GenBank/DDBJ databases">
        <authorList>
            <person name="Warren W.C."/>
            <person name="Johnson G.S."/>
        </authorList>
    </citation>
    <scope>NUCLEOTIDE SEQUENCE [LARGE SCALE GENOMIC DNA]</scope>
    <source>
        <strain evidence="15">Basenji</strain>
    </source>
</reference>
<dbReference type="Proteomes" id="UP000694429">
    <property type="component" value="Chromosome 30"/>
</dbReference>
<dbReference type="AlphaFoldDB" id="A0A8C0N2N3"/>
<feature type="region of interest" description="Disordered" evidence="13">
    <location>
        <begin position="66"/>
        <end position="130"/>
    </location>
</feature>
<evidence type="ECO:0000256" key="8">
    <source>
        <dbReference type="ARBA" id="ARBA00023072"/>
    </source>
</evidence>
<dbReference type="PANTHER" id="PTHR21444:SF16">
    <property type="entry name" value="RECEPTOR FOR RETINOL UPTAKE STRA6"/>
    <property type="match status" value="1"/>
</dbReference>
<dbReference type="Ensembl" id="ENSCAFT00030023531.1">
    <property type="protein sequence ID" value="ENSCAFP00030020511.1"/>
    <property type="gene ID" value="ENSCAFG00030012660.1"/>
</dbReference>
<evidence type="ECO:0000313" key="15">
    <source>
        <dbReference type="Ensembl" id="ENSCAFP00030020511.1"/>
    </source>
</evidence>
<dbReference type="GO" id="GO:0038023">
    <property type="term" value="F:signaling receptor activity"/>
    <property type="evidence" value="ECO:0007669"/>
    <property type="project" value="InterPro"/>
</dbReference>
<evidence type="ECO:0000256" key="14">
    <source>
        <dbReference type="SAM" id="Phobius"/>
    </source>
</evidence>
<keyword evidence="7 14" id="KW-1133">Transmembrane helix</keyword>
<keyword evidence="9 14" id="KW-0472">Membrane</keyword>
<evidence type="ECO:0000256" key="10">
    <source>
        <dbReference type="ARBA" id="ARBA00023170"/>
    </source>
</evidence>
<sequence length="860" mass="93801">MLDLCVGGAGGPADAVGKDVCAGGAGGRYVCAARCWTLLATPLQGSGHQWNWGLLPWEGQLVRTTVRSHHRGPKEPASRAEQSRAQAGAGAGEAVLSPREPSKEGDWTRPDPTPTRPNRPGGQEGPGAQLGGSSCVACLLPAHPFISAAPSSLPFPREGGEEKGRSMSSQAAGNQTTSGAADDYSDWYLDEPQDGQELPAEGAVPSCHPSVLSGLLHTCLAVLSVLVLLLLAVLMRRRQLRPRCRHGGPRLPSPVDFLAGDMTWTVPAAVFMVLFSSLCLLLPAEDALPFLTLASFPSGGPWKILSLLYYPALYYPLAACATVRHGAAHLLGSMLSWAHFGVQVWQRAECPQTPQIHKYYSLLASLPLLLGLGFLSLWYPVQLVRSVRRRPGVGSEGLQSSYSEDYLRTLLCRKKLASSSRASKHGFLSRAWVSYRNYIYTPQRGFRLPLKLVLSATLTGSAIYQVALLLLVGVVPTIQRMRAGITTDICYLLAGFGILLSEDKQEVVGLVKYYLWALEACYISALVLSCSLTFLMLIRSLVTHRTNLQALHRGAALDLGPLPQHPHPSRQAIVCWMSFSAYHTAFTCLGLLVQQIIFFLGTTILAFLVFMPVLHGRNLLLLRHLESSWPFWLTLSLAVILQNTAAHWVFLETHHGRPELTNRRVLYAVTFFLFPINVLVGAMVVAWRVLLSALYNAIHLGQMDLSLMPPRAAALDPGYYTYCSFLKIEASQSHPATTAFCTLLLRTRQPRRPQDGLRRGEEEEGAPSPWAMGVETTLFSEGGTPGPPHVGCVCNDNGGQRGGCQEHARFLPPSSAAWGRKEVRSFLVPLRVIYFHGTDTDTSPLCIPQARTHTPSSHAK</sequence>
<keyword evidence="5 14" id="KW-0812">Transmembrane</keyword>
<comment type="subunit">
    <text evidence="12">Homodimer. Interacts with JAK2 and STAT5. Interacts (via extracellular domains) with RBP4. Interacts (via cytoplasmic domains) with RBP1.</text>
</comment>
<evidence type="ECO:0000256" key="12">
    <source>
        <dbReference type="ARBA" id="ARBA00047156"/>
    </source>
</evidence>
<dbReference type="GO" id="GO:0019841">
    <property type="term" value="F:retinol binding"/>
    <property type="evidence" value="ECO:0007669"/>
    <property type="project" value="UniProtKB-KW"/>
</dbReference>
<dbReference type="GO" id="GO:0005886">
    <property type="term" value="C:plasma membrane"/>
    <property type="evidence" value="ECO:0007669"/>
    <property type="project" value="UniProtKB-SubCell"/>
</dbReference>
<keyword evidence="6" id="KW-0845">Vitamin A</keyword>
<dbReference type="InterPro" id="IPR026612">
    <property type="entry name" value="STRA6-like"/>
</dbReference>
<evidence type="ECO:0000313" key="16">
    <source>
        <dbReference type="Proteomes" id="UP000694429"/>
    </source>
</evidence>
<evidence type="ECO:0000256" key="13">
    <source>
        <dbReference type="SAM" id="MobiDB-lite"/>
    </source>
</evidence>
<evidence type="ECO:0000256" key="2">
    <source>
        <dbReference type="ARBA" id="ARBA00014411"/>
    </source>
</evidence>
<feature type="transmembrane region" description="Helical" evidence="14">
    <location>
        <begin position="631"/>
        <end position="653"/>
    </location>
</feature>
<evidence type="ECO:0000256" key="1">
    <source>
        <dbReference type="ARBA" id="ARBA00004651"/>
    </source>
</evidence>
<feature type="transmembrane region" description="Helical" evidence="14">
    <location>
        <begin position="665"/>
        <end position="690"/>
    </location>
</feature>
<dbReference type="GO" id="GO:0034632">
    <property type="term" value="F:retinol transmembrane transporter activity"/>
    <property type="evidence" value="ECO:0007669"/>
    <property type="project" value="InterPro"/>
</dbReference>
<feature type="compositionally biased region" description="Basic and acidic residues" evidence="13">
    <location>
        <begin position="100"/>
        <end position="109"/>
    </location>
</feature>
<feature type="transmembrane region" description="Helical" evidence="14">
    <location>
        <begin position="452"/>
        <end position="471"/>
    </location>
</feature>
<feature type="transmembrane region" description="Helical" evidence="14">
    <location>
        <begin position="586"/>
        <end position="611"/>
    </location>
</feature>
<organism evidence="15 16">
    <name type="scientific">Canis lupus familiaris</name>
    <name type="common">Dog</name>
    <name type="synonym">Canis familiaris</name>
    <dbReference type="NCBI Taxonomy" id="9615"/>
    <lineage>
        <taxon>Eukaryota</taxon>
        <taxon>Metazoa</taxon>
        <taxon>Chordata</taxon>
        <taxon>Craniata</taxon>
        <taxon>Vertebrata</taxon>
        <taxon>Euteleostomi</taxon>
        <taxon>Mammalia</taxon>
        <taxon>Eutheria</taxon>
        <taxon>Laurasiatheria</taxon>
        <taxon>Carnivora</taxon>
        <taxon>Caniformia</taxon>
        <taxon>Canidae</taxon>
        <taxon>Canis</taxon>
    </lineage>
</organism>
<evidence type="ECO:0000256" key="5">
    <source>
        <dbReference type="ARBA" id="ARBA00022692"/>
    </source>
</evidence>
<proteinExistence type="predicted"/>
<dbReference type="PANTHER" id="PTHR21444">
    <property type="entry name" value="COILED-COIL DOMAIN-CONTAINING PROTEIN 180"/>
    <property type="match status" value="1"/>
</dbReference>
<keyword evidence="4" id="KW-1003">Cell membrane</keyword>
<feature type="transmembrane region" description="Helical" evidence="14">
    <location>
        <begin position="359"/>
        <end position="379"/>
    </location>
</feature>
<evidence type="ECO:0000256" key="11">
    <source>
        <dbReference type="ARBA" id="ARBA00031015"/>
    </source>
</evidence>
<reference evidence="15" key="2">
    <citation type="submission" date="2025-08" db="UniProtKB">
        <authorList>
            <consortium name="Ensembl"/>
        </authorList>
    </citation>
    <scope>IDENTIFICATION</scope>
</reference>
<feature type="region of interest" description="Disordered" evidence="13">
    <location>
        <begin position="752"/>
        <end position="771"/>
    </location>
</feature>
<dbReference type="Pfam" id="PF14752">
    <property type="entry name" value="RBP_receptor"/>
    <property type="match status" value="1"/>
</dbReference>
<feature type="compositionally biased region" description="Polar residues" evidence="13">
    <location>
        <begin position="166"/>
        <end position="179"/>
    </location>
</feature>
<dbReference type="GO" id="GO:0016918">
    <property type="term" value="F:retinal binding"/>
    <property type="evidence" value="ECO:0007669"/>
    <property type="project" value="UniProtKB-KW"/>
</dbReference>
<evidence type="ECO:0000256" key="7">
    <source>
        <dbReference type="ARBA" id="ARBA00022989"/>
    </source>
</evidence>
<evidence type="ECO:0000256" key="6">
    <source>
        <dbReference type="ARBA" id="ARBA00022893"/>
    </source>
</evidence>
<evidence type="ECO:0000256" key="3">
    <source>
        <dbReference type="ARBA" id="ARBA00022448"/>
    </source>
</evidence>
<evidence type="ECO:0000256" key="4">
    <source>
        <dbReference type="ARBA" id="ARBA00022475"/>
    </source>
</evidence>
<keyword evidence="3" id="KW-0813">Transport</keyword>
<feature type="transmembrane region" description="Helical" evidence="14">
    <location>
        <begin position="214"/>
        <end position="234"/>
    </location>
</feature>
<protein>
    <recommendedName>
        <fullName evidence="2">Receptor for retinol uptake STRA6</fullName>
    </recommendedName>
    <alternativeName>
        <fullName evidence="11">Retinol-binding protein receptor STRA6</fullName>
    </alternativeName>
</protein>
<accession>A0A8C0N2N3</accession>
<comment type="subcellular location">
    <subcellularLocation>
        <location evidence="1">Cell membrane</location>
        <topology evidence="1">Multi-pass membrane protein</topology>
    </subcellularLocation>
</comment>
<feature type="compositionally biased region" description="Acidic residues" evidence="13">
    <location>
        <begin position="183"/>
        <end position="194"/>
    </location>
</feature>
<evidence type="ECO:0000256" key="9">
    <source>
        <dbReference type="ARBA" id="ARBA00023136"/>
    </source>
</evidence>
<feature type="compositionally biased region" description="Basic and acidic residues" evidence="13">
    <location>
        <begin position="73"/>
        <end position="82"/>
    </location>
</feature>
<feature type="region of interest" description="Disordered" evidence="13">
    <location>
        <begin position="149"/>
        <end position="202"/>
    </location>
</feature>
<feature type="transmembrane region" description="Helical" evidence="14">
    <location>
        <begin position="483"/>
        <end position="501"/>
    </location>
</feature>
<keyword evidence="10" id="KW-0675">Receptor</keyword>
<feature type="compositionally biased region" description="Basic and acidic residues" evidence="13">
    <location>
        <begin position="752"/>
        <end position="761"/>
    </location>
</feature>
<feature type="transmembrane region" description="Helical" evidence="14">
    <location>
        <begin position="513"/>
        <end position="538"/>
    </location>
</feature>
<name>A0A8C0N2N3_CANLF</name>
<keyword evidence="8" id="KW-0683">Retinol-binding</keyword>